<dbReference type="InterPro" id="IPR010290">
    <property type="entry name" value="TM_effector"/>
</dbReference>
<keyword evidence="3" id="KW-1003">Cell membrane</keyword>
<accession>A0ABV8LMF6</accession>
<evidence type="ECO:0000256" key="5">
    <source>
        <dbReference type="ARBA" id="ARBA00022989"/>
    </source>
</evidence>
<evidence type="ECO:0000256" key="4">
    <source>
        <dbReference type="ARBA" id="ARBA00022692"/>
    </source>
</evidence>
<evidence type="ECO:0000313" key="9">
    <source>
        <dbReference type="EMBL" id="MFC4132211.1"/>
    </source>
</evidence>
<dbReference type="RefSeq" id="WP_253753668.1">
    <property type="nucleotide sequence ID" value="NZ_JAMZDZ010000001.1"/>
</dbReference>
<dbReference type="EMBL" id="JBHSAY010000009">
    <property type="protein sequence ID" value="MFC4132211.1"/>
    <property type="molecule type" value="Genomic_DNA"/>
</dbReference>
<evidence type="ECO:0000256" key="2">
    <source>
        <dbReference type="ARBA" id="ARBA00022448"/>
    </source>
</evidence>
<evidence type="ECO:0000256" key="3">
    <source>
        <dbReference type="ARBA" id="ARBA00022475"/>
    </source>
</evidence>
<feature type="transmembrane region" description="Helical" evidence="7">
    <location>
        <begin position="63"/>
        <end position="81"/>
    </location>
</feature>
<evidence type="ECO:0000256" key="1">
    <source>
        <dbReference type="ARBA" id="ARBA00004651"/>
    </source>
</evidence>
<comment type="subcellular location">
    <subcellularLocation>
        <location evidence="1">Cell membrane</location>
        <topology evidence="1">Multi-pass membrane protein</topology>
    </subcellularLocation>
</comment>
<keyword evidence="2" id="KW-0813">Transport</keyword>
<dbReference type="PANTHER" id="PTHR23513:SF6">
    <property type="entry name" value="MAJOR FACILITATOR SUPERFAMILY ASSOCIATED DOMAIN-CONTAINING PROTEIN"/>
    <property type="match status" value="1"/>
</dbReference>
<evidence type="ECO:0000259" key="8">
    <source>
        <dbReference type="PROSITE" id="PS50850"/>
    </source>
</evidence>
<feature type="transmembrane region" description="Helical" evidence="7">
    <location>
        <begin position="300"/>
        <end position="316"/>
    </location>
</feature>
<dbReference type="Proteomes" id="UP001595816">
    <property type="component" value="Unassembled WGS sequence"/>
</dbReference>
<dbReference type="Gene3D" id="1.20.1250.20">
    <property type="entry name" value="MFS general substrate transporter like domains"/>
    <property type="match status" value="1"/>
</dbReference>
<feature type="domain" description="Major facilitator superfamily (MFS) profile" evidence="8">
    <location>
        <begin position="1"/>
        <end position="413"/>
    </location>
</feature>
<keyword evidence="4 7" id="KW-0812">Transmembrane</keyword>
<name>A0ABV8LMF6_9ACTN</name>
<feature type="transmembrane region" description="Helical" evidence="7">
    <location>
        <begin position="238"/>
        <end position="256"/>
    </location>
</feature>
<dbReference type="SUPFAM" id="SSF103473">
    <property type="entry name" value="MFS general substrate transporter"/>
    <property type="match status" value="1"/>
</dbReference>
<protein>
    <submittedName>
        <fullName evidence="9">MFS transporter</fullName>
    </submittedName>
</protein>
<proteinExistence type="predicted"/>
<organism evidence="9 10">
    <name type="scientific">Hamadaea flava</name>
    <dbReference type="NCBI Taxonomy" id="1742688"/>
    <lineage>
        <taxon>Bacteria</taxon>
        <taxon>Bacillati</taxon>
        <taxon>Actinomycetota</taxon>
        <taxon>Actinomycetes</taxon>
        <taxon>Micromonosporales</taxon>
        <taxon>Micromonosporaceae</taxon>
        <taxon>Hamadaea</taxon>
    </lineage>
</organism>
<keyword evidence="5 7" id="KW-1133">Transmembrane helix</keyword>
<feature type="transmembrane region" description="Helical" evidence="7">
    <location>
        <begin position="388"/>
        <end position="406"/>
    </location>
</feature>
<evidence type="ECO:0000256" key="6">
    <source>
        <dbReference type="ARBA" id="ARBA00023136"/>
    </source>
</evidence>
<dbReference type="PANTHER" id="PTHR23513">
    <property type="entry name" value="INTEGRAL MEMBRANE EFFLUX PROTEIN-RELATED"/>
    <property type="match status" value="1"/>
</dbReference>
<dbReference type="PROSITE" id="PS50850">
    <property type="entry name" value="MFS"/>
    <property type="match status" value="1"/>
</dbReference>
<comment type="caution">
    <text evidence="9">The sequence shown here is derived from an EMBL/GenBank/DDBJ whole genome shotgun (WGS) entry which is preliminary data.</text>
</comment>
<feature type="transmembrane region" description="Helical" evidence="7">
    <location>
        <begin position="268"/>
        <end position="288"/>
    </location>
</feature>
<dbReference type="CDD" id="cd06173">
    <property type="entry name" value="MFS_MefA_like"/>
    <property type="match status" value="1"/>
</dbReference>
<evidence type="ECO:0000256" key="7">
    <source>
        <dbReference type="SAM" id="Phobius"/>
    </source>
</evidence>
<dbReference type="Pfam" id="PF05977">
    <property type="entry name" value="MFS_3"/>
    <property type="match status" value="1"/>
</dbReference>
<evidence type="ECO:0000313" key="10">
    <source>
        <dbReference type="Proteomes" id="UP001595816"/>
    </source>
</evidence>
<keyword evidence="10" id="KW-1185">Reference proteome</keyword>
<sequence>MDTLIPAEPTAAAPVRGLWRRPDFRLLIGGRLVSQVGDQLQFLALPLVVVALTGSATQAGLVLGAQTITYLVFGLVAGALADRWNRKATMIWCDLGRGLLTATIPIAAAADALTLPQLYAVAILNGLLGTLFGAANSSALPNIVGPAELPGALGAVGALANLVRIGGASVAGAAYALGRMVPFGVNAVSFLVSAVALRSIRSGFQQANPTASASPRQLLADIRDGLGWLWRRRVIRTLALLDAGDSLRFGAGYLLIVMLAQRLHANPAQVGLVFTGAGVGAFAGSLLAGRLARRFPLGKLSIAMLWIEALAFPFYALVPTWWLLLAVAFAESVVTPVYTVALDSYRLRVTPDDLRGRVTSAVDTLTTGAGAVGTMAAGASIALIGAPALTYALAGWLALLALAATLSRTVRAAR</sequence>
<keyword evidence="6 7" id="KW-0472">Membrane</keyword>
<dbReference type="InterPro" id="IPR036259">
    <property type="entry name" value="MFS_trans_sf"/>
</dbReference>
<gene>
    <name evidence="9" type="ORF">ACFOZ4_16525</name>
</gene>
<dbReference type="InterPro" id="IPR020846">
    <property type="entry name" value="MFS_dom"/>
</dbReference>
<reference evidence="10" key="1">
    <citation type="journal article" date="2019" name="Int. J. Syst. Evol. Microbiol.">
        <title>The Global Catalogue of Microorganisms (GCM) 10K type strain sequencing project: providing services to taxonomists for standard genome sequencing and annotation.</title>
        <authorList>
            <consortium name="The Broad Institute Genomics Platform"/>
            <consortium name="The Broad Institute Genome Sequencing Center for Infectious Disease"/>
            <person name="Wu L."/>
            <person name="Ma J."/>
        </authorList>
    </citation>
    <scope>NUCLEOTIDE SEQUENCE [LARGE SCALE GENOMIC DNA]</scope>
    <source>
        <strain evidence="10">CGMCC 4.7289</strain>
    </source>
</reference>